<dbReference type="GO" id="GO:0008526">
    <property type="term" value="F:phosphatidylinositol transfer activity"/>
    <property type="evidence" value="ECO:0007669"/>
    <property type="project" value="TreeGrafter"/>
</dbReference>
<evidence type="ECO:0000313" key="4">
    <source>
        <dbReference type="Proteomes" id="UP000054007"/>
    </source>
</evidence>
<sequence>MSTVYTPLPTPTTSDAAKIPAPTPEQQKLYDAVLTHFSADAYTIPGEENGKLTEAEKFWLSYECLNRYLRAVKWKSADAAIQRLEATLKWRRSFGVYDKITAEFVEPEALTGKEVIFGNDVQGRPAVYLIPSRQNTQENPKQIDFVVYMLESAIDLMGPGVESLALLINFGDRGKNPSMGTSRSVLNILQEHYPERLGSALIINIPFLVNAFFKLILPFVDPITRQKVHFNPDTVKDGLFTSDNIMKEHWGGAVDFKYEHEKYWPALVEMTTKQRAAWMAKWEELGAKVGVKEWDYKASAPQATVPSTEVAESAPASS</sequence>
<feature type="compositionally biased region" description="Polar residues" evidence="1">
    <location>
        <begin position="1"/>
        <end position="15"/>
    </location>
</feature>
<organism evidence="3 4">
    <name type="scientific">Cylindrobasidium torrendii FP15055 ss-10</name>
    <dbReference type="NCBI Taxonomy" id="1314674"/>
    <lineage>
        <taxon>Eukaryota</taxon>
        <taxon>Fungi</taxon>
        <taxon>Dikarya</taxon>
        <taxon>Basidiomycota</taxon>
        <taxon>Agaricomycotina</taxon>
        <taxon>Agaricomycetes</taxon>
        <taxon>Agaricomycetidae</taxon>
        <taxon>Agaricales</taxon>
        <taxon>Marasmiineae</taxon>
        <taxon>Physalacriaceae</taxon>
        <taxon>Cylindrobasidium</taxon>
    </lineage>
</organism>
<dbReference type="InterPro" id="IPR001251">
    <property type="entry name" value="CRAL-TRIO_dom"/>
</dbReference>
<gene>
    <name evidence="3" type="ORF">CYLTODRAFT_47571</name>
</gene>
<dbReference type="Proteomes" id="UP000054007">
    <property type="component" value="Unassembled WGS sequence"/>
</dbReference>
<dbReference type="PANTHER" id="PTHR45824">
    <property type="entry name" value="GH16843P"/>
    <property type="match status" value="1"/>
</dbReference>
<dbReference type="STRING" id="1314674.A0A0D7BPE5"/>
<dbReference type="EMBL" id="KN880444">
    <property type="protein sequence ID" value="KIY72423.1"/>
    <property type="molecule type" value="Genomic_DNA"/>
</dbReference>
<feature type="region of interest" description="Disordered" evidence="1">
    <location>
        <begin position="299"/>
        <end position="318"/>
    </location>
</feature>
<feature type="domain" description="CRAL-TRIO" evidence="2">
    <location>
        <begin position="98"/>
        <end position="258"/>
    </location>
</feature>
<name>A0A0D7BPE5_9AGAR</name>
<dbReference type="PANTHER" id="PTHR45824:SF29">
    <property type="entry name" value="GH16843P"/>
    <property type="match status" value="1"/>
</dbReference>
<feature type="region of interest" description="Disordered" evidence="1">
    <location>
        <begin position="1"/>
        <end position="20"/>
    </location>
</feature>
<dbReference type="InterPro" id="IPR036865">
    <property type="entry name" value="CRAL-TRIO_dom_sf"/>
</dbReference>
<dbReference type="SUPFAM" id="SSF52087">
    <property type="entry name" value="CRAL/TRIO domain"/>
    <property type="match status" value="1"/>
</dbReference>
<dbReference type="Pfam" id="PF00650">
    <property type="entry name" value="CRAL_TRIO"/>
    <property type="match status" value="1"/>
</dbReference>
<dbReference type="Gene3D" id="3.40.525.10">
    <property type="entry name" value="CRAL-TRIO lipid binding domain"/>
    <property type="match status" value="1"/>
</dbReference>
<dbReference type="OrthoDB" id="75724at2759"/>
<accession>A0A0D7BPE5</accession>
<dbReference type="Pfam" id="PF03765">
    <property type="entry name" value="CRAL_TRIO_N"/>
    <property type="match status" value="1"/>
</dbReference>
<dbReference type="SMART" id="SM00516">
    <property type="entry name" value="SEC14"/>
    <property type="match status" value="1"/>
</dbReference>
<evidence type="ECO:0000259" key="2">
    <source>
        <dbReference type="PROSITE" id="PS50191"/>
    </source>
</evidence>
<dbReference type="SUPFAM" id="SSF46938">
    <property type="entry name" value="CRAL/TRIO N-terminal domain"/>
    <property type="match status" value="1"/>
</dbReference>
<protein>
    <submittedName>
        <fullName evidence="3">CRAL/TRIO domain-containing protein</fullName>
    </submittedName>
</protein>
<dbReference type="PROSITE" id="PS50191">
    <property type="entry name" value="CRAL_TRIO"/>
    <property type="match status" value="1"/>
</dbReference>
<evidence type="ECO:0000313" key="3">
    <source>
        <dbReference type="EMBL" id="KIY72423.1"/>
    </source>
</evidence>
<dbReference type="InterPro" id="IPR036273">
    <property type="entry name" value="CRAL/TRIO_N_dom_sf"/>
</dbReference>
<dbReference type="CDD" id="cd00170">
    <property type="entry name" value="SEC14"/>
    <property type="match status" value="1"/>
</dbReference>
<evidence type="ECO:0000256" key="1">
    <source>
        <dbReference type="SAM" id="MobiDB-lite"/>
    </source>
</evidence>
<dbReference type="InterPro" id="IPR052578">
    <property type="entry name" value="PI_Transfer_CRAL-TRIO"/>
</dbReference>
<keyword evidence="4" id="KW-1185">Reference proteome</keyword>
<reference evidence="3 4" key="1">
    <citation type="journal article" date="2015" name="Fungal Genet. Biol.">
        <title>Evolution of novel wood decay mechanisms in Agaricales revealed by the genome sequences of Fistulina hepatica and Cylindrobasidium torrendii.</title>
        <authorList>
            <person name="Floudas D."/>
            <person name="Held B.W."/>
            <person name="Riley R."/>
            <person name="Nagy L.G."/>
            <person name="Koehler G."/>
            <person name="Ransdell A.S."/>
            <person name="Younus H."/>
            <person name="Chow J."/>
            <person name="Chiniquy J."/>
            <person name="Lipzen A."/>
            <person name="Tritt A."/>
            <person name="Sun H."/>
            <person name="Haridas S."/>
            <person name="LaButti K."/>
            <person name="Ohm R.A."/>
            <person name="Kues U."/>
            <person name="Blanchette R.A."/>
            <person name="Grigoriev I.V."/>
            <person name="Minto R.E."/>
            <person name="Hibbett D.S."/>
        </authorList>
    </citation>
    <scope>NUCLEOTIDE SEQUENCE [LARGE SCALE GENOMIC DNA]</scope>
    <source>
        <strain evidence="3 4">FP15055 ss-10</strain>
    </source>
</reference>
<proteinExistence type="predicted"/>
<dbReference type="AlphaFoldDB" id="A0A0D7BPE5"/>
<dbReference type="InterPro" id="IPR011074">
    <property type="entry name" value="CRAL/TRIO_N_dom"/>
</dbReference>